<dbReference type="WBParaSite" id="Gr19_v10_g14894.t1">
    <property type="protein sequence ID" value="Gr19_v10_g14894.t1"/>
    <property type="gene ID" value="Gr19_v10_g14894"/>
</dbReference>
<proteinExistence type="predicted"/>
<evidence type="ECO:0000256" key="1">
    <source>
        <dbReference type="SAM" id="MobiDB-lite"/>
    </source>
</evidence>
<keyword evidence="2" id="KW-0732">Signal</keyword>
<protein>
    <submittedName>
        <fullName evidence="4">Uncharacterized protein</fullName>
    </submittedName>
</protein>
<feature type="signal peptide" evidence="2">
    <location>
        <begin position="1"/>
        <end position="21"/>
    </location>
</feature>
<feature type="chain" id="PRO_5037019516" evidence="2">
    <location>
        <begin position="22"/>
        <end position="104"/>
    </location>
</feature>
<dbReference type="Proteomes" id="UP000887572">
    <property type="component" value="Unplaced"/>
</dbReference>
<keyword evidence="3" id="KW-1185">Reference proteome</keyword>
<evidence type="ECO:0000313" key="3">
    <source>
        <dbReference type="Proteomes" id="UP000887572"/>
    </source>
</evidence>
<feature type="compositionally biased region" description="Basic and acidic residues" evidence="1">
    <location>
        <begin position="90"/>
        <end position="104"/>
    </location>
</feature>
<evidence type="ECO:0000256" key="2">
    <source>
        <dbReference type="SAM" id="SignalP"/>
    </source>
</evidence>
<sequence>MLFYKLFLLNFLMTLIGIAIGGGTISREQKHADNTFDVGKPSAQQAARINEQLIVLHRQPIKIPEGIIGNVLNSLSQQYTNAQPATAQTGRDEAWINAGRDEAE</sequence>
<feature type="region of interest" description="Disordered" evidence="1">
    <location>
        <begin position="82"/>
        <end position="104"/>
    </location>
</feature>
<evidence type="ECO:0000313" key="4">
    <source>
        <dbReference type="WBParaSite" id="Gr19_v10_g14894.t1"/>
    </source>
</evidence>
<accession>A0A914HAV7</accession>
<organism evidence="3 4">
    <name type="scientific">Globodera rostochiensis</name>
    <name type="common">Golden nematode worm</name>
    <name type="synonym">Heterodera rostochiensis</name>
    <dbReference type="NCBI Taxonomy" id="31243"/>
    <lineage>
        <taxon>Eukaryota</taxon>
        <taxon>Metazoa</taxon>
        <taxon>Ecdysozoa</taxon>
        <taxon>Nematoda</taxon>
        <taxon>Chromadorea</taxon>
        <taxon>Rhabditida</taxon>
        <taxon>Tylenchina</taxon>
        <taxon>Tylenchomorpha</taxon>
        <taxon>Tylenchoidea</taxon>
        <taxon>Heteroderidae</taxon>
        <taxon>Heteroderinae</taxon>
        <taxon>Globodera</taxon>
    </lineage>
</organism>
<dbReference type="AlphaFoldDB" id="A0A914HAV7"/>
<name>A0A914HAV7_GLORO</name>
<reference evidence="4" key="1">
    <citation type="submission" date="2022-11" db="UniProtKB">
        <authorList>
            <consortium name="WormBaseParasite"/>
        </authorList>
    </citation>
    <scope>IDENTIFICATION</scope>
</reference>